<dbReference type="Pfam" id="PF11193">
    <property type="entry name" value="DUF2812"/>
    <property type="match status" value="1"/>
</dbReference>
<evidence type="ECO:0000313" key="3">
    <source>
        <dbReference type="Proteomes" id="UP000760668"/>
    </source>
</evidence>
<keyword evidence="1" id="KW-1133">Transmembrane helix</keyword>
<feature type="transmembrane region" description="Helical" evidence="1">
    <location>
        <begin position="164"/>
        <end position="184"/>
    </location>
</feature>
<comment type="caution">
    <text evidence="2">The sequence shown here is derived from an EMBL/GenBank/DDBJ whole genome shotgun (WGS) entry which is preliminary data.</text>
</comment>
<dbReference type="EMBL" id="DYUC01000060">
    <property type="protein sequence ID" value="HJG86608.1"/>
    <property type="molecule type" value="Genomic_DNA"/>
</dbReference>
<accession>A0A921ML96</accession>
<proteinExistence type="predicted"/>
<keyword evidence="1" id="KW-0472">Membrane</keyword>
<gene>
    <name evidence="2" type="ORF">K8V01_06270</name>
</gene>
<evidence type="ECO:0000313" key="2">
    <source>
        <dbReference type="EMBL" id="HJG86608.1"/>
    </source>
</evidence>
<dbReference type="InterPro" id="IPR021359">
    <property type="entry name" value="DUF2812"/>
</dbReference>
<reference evidence="2" key="2">
    <citation type="submission" date="2021-09" db="EMBL/GenBank/DDBJ databases">
        <authorList>
            <person name="Gilroy R."/>
        </authorList>
    </citation>
    <scope>NUCLEOTIDE SEQUENCE</scope>
    <source>
        <strain evidence="2">CHK179-5677</strain>
    </source>
</reference>
<keyword evidence="1" id="KW-0812">Transmembrane</keyword>
<name>A0A921ML96_9FIRM</name>
<reference evidence="2" key="1">
    <citation type="journal article" date="2021" name="PeerJ">
        <title>Extensive microbial diversity within the chicken gut microbiome revealed by metagenomics and culture.</title>
        <authorList>
            <person name="Gilroy R."/>
            <person name="Ravi A."/>
            <person name="Getino M."/>
            <person name="Pursley I."/>
            <person name="Horton D.L."/>
            <person name="Alikhan N.F."/>
            <person name="Baker D."/>
            <person name="Gharbi K."/>
            <person name="Hall N."/>
            <person name="Watson M."/>
            <person name="Adriaenssens E.M."/>
            <person name="Foster-Nyarko E."/>
            <person name="Jarju S."/>
            <person name="Secka A."/>
            <person name="Antonio M."/>
            <person name="Oren A."/>
            <person name="Chaudhuri R.R."/>
            <person name="La Ragione R."/>
            <person name="Hildebrand F."/>
            <person name="Pallen M.J."/>
        </authorList>
    </citation>
    <scope>NUCLEOTIDE SEQUENCE</scope>
    <source>
        <strain evidence="2">CHK179-5677</strain>
    </source>
</reference>
<feature type="transmembrane region" description="Helical" evidence="1">
    <location>
        <begin position="265"/>
        <end position="293"/>
    </location>
</feature>
<feature type="transmembrane region" description="Helical" evidence="1">
    <location>
        <begin position="205"/>
        <end position="224"/>
    </location>
</feature>
<protein>
    <submittedName>
        <fullName evidence="2">DUF2812 domain-containing protein</fullName>
    </submittedName>
</protein>
<dbReference type="RefSeq" id="WP_295369855.1">
    <property type="nucleotide sequence ID" value="NZ_DYUC01000060.1"/>
</dbReference>
<feature type="transmembrane region" description="Helical" evidence="1">
    <location>
        <begin position="125"/>
        <end position="144"/>
    </location>
</feature>
<organism evidence="2 3">
    <name type="scientific">Pseudoflavonifractor capillosus</name>
    <dbReference type="NCBI Taxonomy" id="106588"/>
    <lineage>
        <taxon>Bacteria</taxon>
        <taxon>Bacillati</taxon>
        <taxon>Bacillota</taxon>
        <taxon>Clostridia</taxon>
        <taxon>Eubacteriales</taxon>
        <taxon>Oscillospiraceae</taxon>
        <taxon>Pseudoflavonifractor</taxon>
    </lineage>
</organism>
<dbReference type="AlphaFoldDB" id="A0A921ML96"/>
<evidence type="ECO:0000256" key="1">
    <source>
        <dbReference type="SAM" id="Phobius"/>
    </source>
</evidence>
<sequence>MSKTRRCLANFSFYDQRGIEKKLGQMAAQGWMIEQPGGLLWTYRKIRPQQLRFAVTYFPSASEFDPHPSQRQLMKEDFCAQDGWKLAARWDAMQIFYTDRADAVPIDTDPVTQVETIHRTMSRRVLTAQLLSLALYLFVLVSQLRQLWRNPVDYLSHPFYLFMIPFWTILVFFPLYELGHYVLWHRRAKRAAEQGIFLPVRTRKLMSWILLTVAVLLLIVSLAGSSSNPLFILVWLAITGAIVLLSRCLSGWLKKQGVSRRFNQGVTVAFILLLTVTILAGIITGILTGVLSFGDSRQPVGSYQWGSFTWDIYDDPMPLTVEDLVETDTQYSREADCQETFLLSRCEYEQRPLFNQEERDYQLSYTVTDIKLPFLYNFIRQSLLEEHQDEAVDGYVFVDHYEPIDAAPWDAQAAYQVYREDGPRDTYLICWESRMVEIHFYWTPTPEQIRTAAELLGG</sequence>
<dbReference type="Proteomes" id="UP000760668">
    <property type="component" value="Unassembled WGS sequence"/>
</dbReference>
<feature type="transmembrane region" description="Helical" evidence="1">
    <location>
        <begin position="230"/>
        <end position="253"/>
    </location>
</feature>